<sequence length="96" mass="10370">MTTNEQLVHDLQARGITPLDLEDTLHALIQDKHAAVLAQTTDEAGKDALAKAFAAEADALTAGGLHAQVAWMDSYYNNREHLTWALSGYLNLPLAA</sequence>
<dbReference type="Proteomes" id="UP000056453">
    <property type="component" value="Unassembled WGS sequence"/>
</dbReference>
<proteinExistence type="predicted"/>
<protein>
    <submittedName>
        <fullName evidence="1">Uncharacterized protein</fullName>
    </submittedName>
</protein>
<evidence type="ECO:0000313" key="1">
    <source>
        <dbReference type="EMBL" id="KVP98278.1"/>
    </source>
</evidence>
<dbReference type="EMBL" id="LPBJ01000047">
    <property type="protein sequence ID" value="KVP98278.1"/>
    <property type="molecule type" value="Genomic_DNA"/>
</dbReference>
<organism evidence="1 2">
    <name type="scientific">Burkholderia ubonensis</name>
    <dbReference type="NCBI Taxonomy" id="101571"/>
    <lineage>
        <taxon>Bacteria</taxon>
        <taxon>Pseudomonadati</taxon>
        <taxon>Pseudomonadota</taxon>
        <taxon>Betaproteobacteria</taxon>
        <taxon>Burkholderiales</taxon>
        <taxon>Burkholderiaceae</taxon>
        <taxon>Burkholderia</taxon>
        <taxon>Burkholderia cepacia complex</taxon>
    </lineage>
</organism>
<evidence type="ECO:0000313" key="2">
    <source>
        <dbReference type="Proteomes" id="UP000056453"/>
    </source>
</evidence>
<accession>A0AAW3MWG4</accession>
<dbReference type="RefSeq" id="WP_059925455.1">
    <property type="nucleotide sequence ID" value="NZ_LPBG01000047.1"/>
</dbReference>
<reference evidence="1 2" key="1">
    <citation type="submission" date="2015-11" db="EMBL/GenBank/DDBJ databases">
        <title>Expanding the genomic diversity of Burkholderia species for the development of highly accurate diagnostics.</title>
        <authorList>
            <person name="Sahl J."/>
            <person name="Keim P."/>
            <person name="Wagner D."/>
        </authorList>
    </citation>
    <scope>NUCLEOTIDE SEQUENCE [LARGE SCALE GENOMIC DNA]</scope>
    <source>
        <strain evidence="1 2">MSMB1808WGS</strain>
    </source>
</reference>
<name>A0AAW3MWG4_9BURK</name>
<gene>
    <name evidence="1" type="ORF">WJ96_07090</name>
</gene>
<dbReference type="AlphaFoldDB" id="A0AAW3MWG4"/>
<keyword evidence="2" id="KW-1185">Reference proteome</keyword>
<comment type="caution">
    <text evidence="1">The sequence shown here is derived from an EMBL/GenBank/DDBJ whole genome shotgun (WGS) entry which is preliminary data.</text>
</comment>